<sequence length="366" mass="39739">MERYQHKRASRSLRWSRFLPAVVLFAAIVIDLAWLEANTFPLLAAVPVIAAPLLSLAWTATSGAAACAAGVVLALRDTGFQLTPAVVIQPVTLVVLTLVAVFLNRLFTREREQLRTTRQVAEAVQRALLPAMPDRVRGLVIATRYRAAEKEALIGGDLYALHDTPYGIRVLIGDVRGKGTPAVTMVNTVLSSFHAAARHLPDLSDVVRGVEQQVQELKDYRADLTGEDFVTAVFAEVFPERSLLRMANRGHPAPLLVHDGRVTMLEPESPSLPLGLGDLDGPEVPVDQYKWPAGATLVMFTDGIIEARDRNGVFFDPAPALTGPLPPDPGAVLDAMLTALFRHTEELEDDAAALAITLLPRDDTET</sequence>
<name>A0ABX1A9L0_9ACTN</name>
<keyword evidence="2" id="KW-0472">Membrane</keyword>
<feature type="transmembrane region" description="Helical" evidence="2">
    <location>
        <begin position="15"/>
        <end position="35"/>
    </location>
</feature>
<keyword evidence="2" id="KW-0812">Transmembrane</keyword>
<gene>
    <name evidence="4" type="ORF">HCJ93_09950</name>
</gene>
<feature type="transmembrane region" description="Helical" evidence="2">
    <location>
        <begin position="55"/>
        <end position="75"/>
    </location>
</feature>
<comment type="caution">
    <text evidence="4">The sequence shown here is derived from an EMBL/GenBank/DDBJ whole genome shotgun (WGS) entry which is preliminary data.</text>
</comment>
<evidence type="ECO:0000313" key="4">
    <source>
        <dbReference type="EMBL" id="NJP50386.1"/>
    </source>
</evidence>
<dbReference type="Gene3D" id="3.60.40.10">
    <property type="entry name" value="PPM-type phosphatase domain"/>
    <property type="match status" value="1"/>
</dbReference>
<keyword evidence="1" id="KW-0378">Hydrolase</keyword>
<dbReference type="PANTHER" id="PTHR43156">
    <property type="entry name" value="STAGE II SPORULATION PROTEIN E-RELATED"/>
    <property type="match status" value="1"/>
</dbReference>
<dbReference type="InterPro" id="IPR052016">
    <property type="entry name" value="Bact_Sigma-Reg"/>
</dbReference>
<evidence type="ECO:0000256" key="1">
    <source>
        <dbReference type="ARBA" id="ARBA00022801"/>
    </source>
</evidence>
<feature type="transmembrane region" description="Helical" evidence="2">
    <location>
        <begin position="82"/>
        <end position="103"/>
    </location>
</feature>
<evidence type="ECO:0000259" key="3">
    <source>
        <dbReference type="SMART" id="SM00331"/>
    </source>
</evidence>
<keyword evidence="5" id="KW-1185">Reference proteome</keyword>
<organism evidence="4 5">
    <name type="scientific">Streptomyces composti</name>
    <dbReference type="NCBI Taxonomy" id="2720025"/>
    <lineage>
        <taxon>Bacteria</taxon>
        <taxon>Bacillati</taxon>
        <taxon>Actinomycetota</taxon>
        <taxon>Actinomycetes</taxon>
        <taxon>Kitasatosporales</taxon>
        <taxon>Streptomycetaceae</taxon>
        <taxon>Streptomyces</taxon>
    </lineage>
</organism>
<keyword evidence="2" id="KW-1133">Transmembrane helix</keyword>
<dbReference type="InterPro" id="IPR036457">
    <property type="entry name" value="PPM-type-like_dom_sf"/>
</dbReference>
<evidence type="ECO:0000313" key="5">
    <source>
        <dbReference type="Proteomes" id="UP000730591"/>
    </source>
</evidence>
<dbReference type="PANTHER" id="PTHR43156:SF2">
    <property type="entry name" value="STAGE II SPORULATION PROTEIN E"/>
    <property type="match status" value="1"/>
</dbReference>
<feature type="domain" description="PPM-type phosphatase" evidence="3">
    <location>
        <begin position="136"/>
        <end position="358"/>
    </location>
</feature>
<accession>A0ABX1A9L0</accession>
<dbReference type="Proteomes" id="UP000730591">
    <property type="component" value="Unassembled WGS sequence"/>
</dbReference>
<dbReference type="RefSeq" id="WP_167993197.1">
    <property type="nucleotide sequence ID" value="NZ_JAATEM010000010.1"/>
</dbReference>
<dbReference type="Pfam" id="PF07228">
    <property type="entry name" value="SpoIIE"/>
    <property type="match status" value="1"/>
</dbReference>
<evidence type="ECO:0000256" key="2">
    <source>
        <dbReference type="SAM" id="Phobius"/>
    </source>
</evidence>
<reference evidence="4 5" key="1">
    <citation type="submission" date="2020-03" db="EMBL/GenBank/DDBJ databases">
        <title>WGS of actinomycetes isolated from Thailand.</title>
        <authorList>
            <person name="Thawai C."/>
        </authorList>
    </citation>
    <scope>NUCLEOTIDE SEQUENCE [LARGE SCALE GENOMIC DNA]</scope>
    <source>
        <strain evidence="4 5">SBST2-5</strain>
    </source>
</reference>
<proteinExistence type="predicted"/>
<dbReference type="SMART" id="SM00331">
    <property type="entry name" value="PP2C_SIG"/>
    <property type="match status" value="1"/>
</dbReference>
<dbReference type="EMBL" id="JAATEM010000010">
    <property type="protein sequence ID" value="NJP50386.1"/>
    <property type="molecule type" value="Genomic_DNA"/>
</dbReference>
<dbReference type="InterPro" id="IPR001932">
    <property type="entry name" value="PPM-type_phosphatase-like_dom"/>
</dbReference>
<protein>
    <submittedName>
        <fullName evidence="4">Serine/threonine-protein phosphatase</fullName>
    </submittedName>
</protein>